<organism evidence="1 2">
    <name type="scientific">Colletotrichum tamarilloi</name>
    <dbReference type="NCBI Taxonomy" id="1209934"/>
    <lineage>
        <taxon>Eukaryota</taxon>
        <taxon>Fungi</taxon>
        <taxon>Dikarya</taxon>
        <taxon>Ascomycota</taxon>
        <taxon>Pezizomycotina</taxon>
        <taxon>Sordariomycetes</taxon>
        <taxon>Hypocreomycetidae</taxon>
        <taxon>Glomerellales</taxon>
        <taxon>Glomerellaceae</taxon>
        <taxon>Colletotrichum</taxon>
        <taxon>Colletotrichum acutatum species complex</taxon>
    </lineage>
</organism>
<protein>
    <submittedName>
        <fullName evidence="1">Uncharacterized protein</fullName>
    </submittedName>
</protein>
<dbReference type="RefSeq" id="XP_060382084.1">
    <property type="nucleotide sequence ID" value="XM_060523346.1"/>
</dbReference>
<keyword evidence="2" id="KW-1185">Reference proteome</keyword>
<dbReference type="Proteomes" id="UP001227543">
    <property type="component" value="Unassembled WGS sequence"/>
</dbReference>
<dbReference type="GeneID" id="85407584"/>
<evidence type="ECO:0000313" key="2">
    <source>
        <dbReference type="Proteomes" id="UP001227543"/>
    </source>
</evidence>
<accession>A0ABQ9RA25</accession>
<proteinExistence type="predicted"/>
<reference evidence="1 2" key="1">
    <citation type="submission" date="2016-10" db="EMBL/GenBank/DDBJ databases">
        <title>The genome sequence of Colletotrichum fioriniae PJ7.</title>
        <authorList>
            <person name="Baroncelli R."/>
        </authorList>
    </citation>
    <scope>NUCLEOTIDE SEQUENCE [LARGE SCALE GENOMIC DNA]</scope>
    <source>
        <strain evidence="1 2">Tom-12</strain>
    </source>
</reference>
<name>A0ABQ9RA25_9PEZI</name>
<sequence length="265" mass="29387">MKRVASQGSDCGTSTQLNIAVPVYPARHQVTAHPLGDPTVQFGFFRCFDALQAPRRKKPYCGNHRRVSIGGAVALLSDPDAFADGLSVELREVNTTVPLPLESMPNPLCVALIRQAGFCFFDQESHPAVSITPRRARPATTGWKGVRDHGTLHWAKRISIARTKSVFFIVALMTREGLFATRRKRTDIHPCSPKVYPSVVDEKQEQLNSTARTGRNKVNVPSVDVARWQKNSVGPITVMKLRSSRFNAARNVKSHLGRDPIRGRL</sequence>
<evidence type="ECO:0000313" key="1">
    <source>
        <dbReference type="EMBL" id="KAK1498594.1"/>
    </source>
</evidence>
<gene>
    <name evidence="1" type="ORF">CTAM01_07323</name>
</gene>
<dbReference type="EMBL" id="MLFU01000022">
    <property type="protein sequence ID" value="KAK1498594.1"/>
    <property type="molecule type" value="Genomic_DNA"/>
</dbReference>
<comment type="caution">
    <text evidence="1">The sequence shown here is derived from an EMBL/GenBank/DDBJ whole genome shotgun (WGS) entry which is preliminary data.</text>
</comment>